<name>A0A3R7PFH8_PENVA</name>
<gene>
    <name evidence="1" type="ORF">C7M84_011673</name>
</gene>
<reference evidence="1 2" key="2">
    <citation type="submission" date="2019-01" db="EMBL/GenBank/DDBJ databases">
        <title>The decoding of complex shrimp genome reveals the adaptation for benthos swimmer, frequently molting mechanism and breeding impact on genome.</title>
        <authorList>
            <person name="Sun Y."/>
            <person name="Gao Y."/>
            <person name="Yu Y."/>
        </authorList>
    </citation>
    <scope>NUCLEOTIDE SEQUENCE [LARGE SCALE GENOMIC DNA]</scope>
    <source>
        <tissue evidence="1">Muscle</tissue>
    </source>
</reference>
<reference evidence="1 2" key="1">
    <citation type="submission" date="2018-04" db="EMBL/GenBank/DDBJ databases">
        <authorList>
            <person name="Zhang X."/>
            <person name="Yuan J."/>
            <person name="Li F."/>
            <person name="Xiang J."/>
        </authorList>
    </citation>
    <scope>NUCLEOTIDE SEQUENCE [LARGE SCALE GENOMIC DNA]</scope>
    <source>
        <tissue evidence="1">Muscle</tissue>
    </source>
</reference>
<evidence type="ECO:0000313" key="2">
    <source>
        <dbReference type="Proteomes" id="UP000283509"/>
    </source>
</evidence>
<feature type="non-terminal residue" evidence="1">
    <location>
        <position position="1"/>
    </location>
</feature>
<proteinExistence type="predicted"/>
<accession>A0A3R7PFH8</accession>
<dbReference type="EMBL" id="QCYY01002477">
    <property type="protein sequence ID" value="ROT70050.1"/>
    <property type="molecule type" value="Genomic_DNA"/>
</dbReference>
<dbReference type="Proteomes" id="UP000283509">
    <property type="component" value="Unassembled WGS sequence"/>
</dbReference>
<keyword evidence="2" id="KW-1185">Reference proteome</keyword>
<dbReference type="AlphaFoldDB" id="A0A3R7PFH8"/>
<evidence type="ECO:0000313" key="1">
    <source>
        <dbReference type="EMBL" id="ROT70050.1"/>
    </source>
</evidence>
<sequence length="442" mass="47329">ARSFSLYHAPLPLSFRLSRVHSLFRALLLVSLSSFPSSFLPVATLFSSPRIRTCPALLVPASFHSVPLSFPFLFQLSFFALTSSLSTNSAHPCLSPSPLPFPLLPRTLLPVSSPLSFPLPFLLPLFLSSLSFSATLPSPLLLFGQLRPSPSVPLPHLPFHPLSLFLSLPLSFPLPHPLSLPSVLPLSFPSFPSRGGSPTFLPLSLFHSPLPSPSLACPSVSPSPLSFRTSPSRASTRTAFVAESPVRALTFVGGCHAGMATAVKGKSCLEVLSVSAIMARTPLFLMQEAFRKEVLVRIPLRPTPTSSLPILTPPPLPLCPSPPSLLVPNPQFGPDPPSPPTSLLHSPPPFPTPLLFWFSGSHPLPLYLSPPPFSAPLLSSLYLPVPLLSLPSPLPLSFLSPFHSPLLPFPLLLSFFPHPLLPLPSCSSGWPRSQGKTIAGCS</sequence>
<organism evidence="1 2">
    <name type="scientific">Penaeus vannamei</name>
    <name type="common">Whiteleg shrimp</name>
    <name type="synonym">Litopenaeus vannamei</name>
    <dbReference type="NCBI Taxonomy" id="6689"/>
    <lineage>
        <taxon>Eukaryota</taxon>
        <taxon>Metazoa</taxon>
        <taxon>Ecdysozoa</taxon>
        <taxon>Arthropoda</taxon>
        <taxon>Crustacea</taxon>
        <taxon>Multicrustacea</taxon>
        <taxon>Malacostraca</taxon>
        <taxon>Eumalacostraca</taxon>
        <taxon>Eucarida</taxon>
        <taxon>Decapoda</taxon>
        <taxon>Dendrobranchiata</taxon>
        <taxon>Penaeoidea</taxon>
        <taxon>Penaeidae</taxon>
        <taxon>Penaeus</taxon>
    </lineage>
</organism>
<protein>
    <submittedName>
        <fullName evidence="1">Uncharacterized protein</fullName>
    </submittedName>
</protein>
<comment type="caution">
    <text evidence="1">The sequence shown here is derived from an EMBL/GenBank/DDBJ whole genome shotgun (WGS) entry which is preliminary data.</text>
</comment>